<protein>
    <submittedName>
        <fullName evidence="1">Uncharacterized protein</fullName>
    </submittedName>
</protein>
<proteinExistence type="predicted"/>
<reference evidence="1" key="2">
    <citation type="submission" date="2017-11" db="EMBL/GenBank/DDBJ databases">
        <title>Coralsnake Venomics: Analyses of Venom Gland Transcriptomes and Proteomes of Six Brazilian Taxa.</title>
        <authorList>
            <person name="Aird S.D."/>
            <person name="Jorge da Silva N."/>
            <person name="Qiu L."/>
            <person name="Villar-Briones A."/>
            <person name="Aparecida-Saddi V."/>
            <person name="Campos-Telles M.P."/>
            <person name="Grau M."/>
            <person name="Mikheyev A.S."/>
        </authorList>
    </citation>
    <scope>NUCLEOTIDE SEQUENCE</scope>
    <source>
        <tissue evidence="1">Venom_gland</tissue>
    </source>
</reference>
<sequence>MPSSLLFAVIQMDSIYIFIIFHESCLNDYCFVCKLPFKHWAILPDSEFKNLNILLSLLFSSLRNQLFQGAKFVYCPLKTTLIKLISELQRNIYSTKMGAASSAYAC</sequence>
<name>A0A2D4I7W4_MICLE</name>
<dbReference type="EMBL" id="IACK01084092">
    <property type="protein sequence ID" value="LAA80284.1"/>
    <property type="molecule type" value="Transcribed_RNA"/>
</dbReference>
<dbReference type="AlphaFoldDB" id="A0A2D4I7W4"/>
<reference evidence="1" key="1">
    <citation type="submission" date="2017-07" db="EMBL/GenBank/DDBJ databases">
        <authorList>
            <person name="Mikheyev A."/>
            <person name="Grau M."/>
        </authorList>
    </citation>
    <scope>NUCLEOTIDE SEQUENCE</scope>
    <source>
        <tissue evidence="1">Venom_gland</tissue>
    </source>
</reference>
<evidence type="ECO:0000313" key="1">
    <source>
        <dbReference type="EMBL" id="LAA80284.1"/>
    </source>
</evidence>
<organism evidence="1">
    <name type="scientific">Micrurus lemniscatus lemniscatus</name>
    <dbReference type="NCBI Taxonomy" id="129467"/>
    <lineage>
        <taxon>Eukaryota</taxon>
        <taxon>Metazoa</taxon>
        <taxon>Chordata</taxon>
        <taxon>Craniata</taxon>
        <taxon>Vertebrata</taxon>
        <taxon>Euteleostomi</taxon>
        <taxon>Lepidosauria</taxon>
        <taxon>Squamata</taxon>
        <taxon>Bifurcata</taxon>
        <taxon>Unidentata</taxon>
        <taxon>Episquamata</taxon>
        <taxon>Toxicofera</taxon>
        <taxon>Serpentes</taxon>
        <taxon>Colubroidea</taxon>
        <taxon>Elapidae</taxon>
        <taxon>Elapinae</taxon>
        <taxon>Micrurus</taxon>
    </lineage>
</organism>
<accession>A0A2D4I7W4</accession>